<sequence>MNFNEHKPIYLQISDSICEKILNNEYLEDERIPSIRELGTMLGVNPNTVMRSFEYLKSIDVIYDKRGVGFFISPDARRAVKAIYKDEFMNTELPAIIKKIKLLEIDINDLSKKISRELGMKESL</sequence>
<gene>
    <name evidence="5" type="ORF">SDC9_98123</name>
</gene>
<dbReference type="GO" id="GO:0003700">
    <property type="term" value="F:DNA-binding transcription factor activity"/>
    <property type="evidence" value="ECO:0007669"/>
    <property type="project" value="InterPro"/>
</dbReference>
<dbReference type="GO" id="GO:0003677">
    <property type="term" value="F:DNA binding"/>
    <property type="evidence" value="ECO:0007669"/>
    <property type="project" value="UniProtKB-KW"/>
</dbReference>
<dbReference type="PANTHER" id="PTHR38445">
    <property type="entry name" value="HTH-TYPE TRANSCRIPTIONAL REPRESSOR YTRA"/>
    <property type="match status" value="1"/>
</dbReference>
<dbReference type="InterPro" id="IPR036388">
    <property type="entry name" value="WH-like_DNA-bd_sf"/>
</dbReference>
<keyword evidence="1" id="KW-0805">Transcription regulation</keyword>
<name>A0A645ADU0_9ZZZZ</name>
<keyword evidence="2" id="KW-0238">DNA-binding</keyword>
<feature type="domain" description="HTH gntR-type" evidence="4">
    <location>
        <begin position="7"/>
        <end position="75"/>
    </location>
</feature>
<protein>
    <recommendedName>
        <fullName evidence="4">HTH gntR-type domain-containing protein</fullName>
    </recommendedName>
</protein>
<dbReference type="EMBL" id="VSSQ01013385">
    <property type="protein sequence ID" value="MPM51375.1"/>
    <property type="molecule type" value="Genomic_DNA"/>
</dbReference>
<dbReference type="InterPro" id="IPR036390">
    <property type="entry name" value="WH_DNA-bd_sf"/>
</dbReference>
<dbReference type="SUPFAM" id="SSF46785">
    <property type="entry name" value="Winged helix' DNA-binding domain"/>
    <property type="match status" value="1"/>
</dbReference>
<dbReference type="CDD" id="cd07377">
    <property type="entry name" value="WHTH_GntR"/>
    <property type="match status" value="1"/>
</dbReference>
<dbReference type="Gene3D" id="1.10.10.10">
    <property type="entry name" value="Winged helix-like DNA-binding domain superfamily/Winged helix DNA-binding domain"/>
    <property type="match status" value="1"/>
</dbReference>
<dbReference type="Gene3D" id="1.10.287.100">
    <property type="match status" value="1"/>
</dbReference>
<evidence type="ECO:0000259" key="4">
    <source>
        <dbReference type="PROSITE" id="PS50949"/>
    </source>
</evidence>
<dbReference type="AlphaFoldDB" id="A0A645ADU0"/>
<evidence type="ECO:0000313" key="5">
    <source>
        <dbReference type="EMBL" id="MPM51375.1"/>
    </source>
</evidence>
<dbReference type="InterPro" id="IPR000524">
    <property type="entry name" value="Tscrpt_reg_HTH_GntR"/>
</dbReference>
<reference evidence="5" key="1">
    <citation type="submission" date="2019-08" db="EMBL/GenBank/DDBJ databases">
        <authorList>
            <person name="Kucharzyk K."/>
            <person name="Murdoch R.W."/>
            <person name="Higgins S."/>
            <person name="Loffler F."/>
        </authorList>
    </citation>
    <scope>NUCLEOTIDE SEQUENCE</scope>
</reference>
<evidence type="ECO:0000256" key="2">
    <source>
        <dbReference type="ARBA" id="ARBA00023125"/>
    </source>
</evidence>
<evidence type="ECO:0000256" key="3">
    <source>
        <dbReference type="ARBA" id="ARBA00023163"/>
    </source>
</evidence>
<dbReference type="Pfam" id="PF00392">
    <property type="entry name" value="GntR"/>
    <property type="match status" value="1"/>
</dbReference>
<evidence type="ECO:0000256" key="1">
    <source>
        <dbReference type="ARBA" id="ARBA00023015"/>
    </source>
</evidence>
<dbReference type="PROSITE" id="PS50949">
    <property type="entry name" value="HTH_GNTR"/>
    <property type="match status" value="1"/>
</dbReference>
<organism evidence="5">
    <name type="scientific">bioreactor metagenome</name>
    <dbReference type="NCBI Taxonomy" id="1076179"/>
    <lineage>
        <taxon>unclassified sequences</taxon>
        <taxon>metagenomes</taxon>
        <taxon>ecological metagenomes</taxon>
    </lineage>
</organism>
<accession>A0A645ADU0</accession>
<keyword evidence="3" id="KW-0804">Transcription</keyword>
<comment type="caution">
    <text evidence="5">The sequence shown here is derived from an EMBL/GenBank/DDBJ whole genome shotgun (WGS) entry which is preliminary data.</text>
</comment>
<dbReference type="SMART" id="SM00345">
    <property type="entry name" value="HTH_GNTR"/>
    <property type="match status" value="1"/>
</dbReference>
<dbReference type="PANTHER" id="PTHR38445:SF10">
    <property type="entry name" value="GNTR-FAMILY TRANSCRIPTIONAL REGULATOR"/>
    <property type="match status" value="1"/>
</dbReference>
<proteinExistence type="predicted"/>